<name>A0ABU6TEV6_9FABA</name>
<organism evidence="2 3">
    <name type="scientific">Stylosanthes scabra</name>
    <dbReference type="NCBI Taxonomy" id="79078"/>
    <lineage>
        <taxon>Eukaryota</taxon>
        <taxon>Viridiplantae</taxon>
        <taxon>Streptophyta</taxon>
        <taxon>Embryophyta</taxon>
        <taxon>Tracheophyta</taxon>
        <taxon>Spermatophyta</taxon>
        <taxon>Magnoliopsida</taxon>
        <taxon>eudicotyledons</taxon>
        <taxon>Gunneridae</taxon>
        <taxon>Pentapetalae</taxon>
        <taxon>rosids</taxon>
        <taxon>fabids</taxon>
        <taxon>Fabales</taxon>
        <taxon>Fabaceae</taxon>
        <taxon>Papilionoideae</taxon>
        <taxon>50 kb inversion clade</taxon>
        <taxon>dalbergioids sensu lato</taxon>
        <taxon>Dalbergieae</taxon>
        <taxon>Pterocarpus clade</taxon>
        <taxon>Stylosanthes</taxon>
    </lineage>
</organism>
<evidence type="ECO:0000313" key="3">
    <source>
        <dbReference type="Proteomes" id="UP001341840"/>
    </source>
</evidence>
<gene>
    <name evidence="2" type="ORF">PIB30_040330</name>
</gene>
<dbReference type="Proteomes" id="UP001341840">
    <property type="component" value="Unassembled WGS sequence"/>
</dbReference>
<dbReference type="InterPro" id="IPR012340">
    <property type="entry name" value="NA-bd_OB-fold"/>
</dbReference>
<dbReference type="Pfam" id="PF02721">
    <property type="entry name" value="DUF223"/>
    <property type="match status" value="1"/>
</dbReference>
<keyword evidence="3" id="KW-1185">Reference proteome</keyword>
<dbReference type="Gene3D" id="2.40.50.140">
    <property type="entry name" value="Nucleic acid-binding proteins"/>
    <property type="match status" value="1"/>
</dbReference>
<dbReference type="InterPro" id="IPR003871">
    <property type="entry name" value="RFA1B/D_OB_1st"/>
</dbReference>
<dbReference type="SUPFAM" id="SSF50249">
    <property type="entry name" value="Nucleic acid-binding proteins"/>
    <property type="match status" value="1"/>
</dbReference>
<evidence type="ECO:0000313" key="2">
    <source>
        <dbReference type="EMBL" id="MED6147040.1"/>
    </source>
</evidence>
<proteinExistence type="predicted"/>
<comment type="caution">
    <text evidence="2">The sequence shown here is derived from an EMBL/GenBank/DDBJ whole genome shotgun (WGS) entry which is preliminary data.</text>
</comment>
<dbReference type="PANTHER" id="PTHR47165">
    <property type="entry name" value="OS03G0429900 PROTEIN"/>
    <property type="match status" value="1"/>
</dbReference>
<protein>
    <recommendedName>
        <fullName evidence="1">Replication protein A 70 kDa DNA-binding subunit B/D first OB fold domain-containing protein</fullName>
    </recommendedName>
</protein>
<dbReference type="EMBL" id="JASCZI010090838">
    <property type="protein sequence ID" value="MED6147040.1"/>
    <property type="molecule type" value="Genomic_DNA"/>
</dbReference>
<sequence length="271" mass="31692">MAAMFDRFSDLHRPKLSWRFRMYVKRIYEHYFPGSDGFTLEIVLQDSECVRVHASIPKALVNRWLGVIKEFKMYEMFTFIVVDKKCYIRTIRVEPVEEPSFPLDVFNFKPFNELLHAESVDENEMFDIIGEVVGKEDPREVVLVKRLVVVLEDLGSNRLCCALFGNLVDQILSMLKEDNVELVIIVLQYFRPTRWNDITSIQSNFDVSGMYINPDLKIVDEFRQIIITWENYNGVCITQVESQDGISNALEFKMENVFISIIDDVFNAEEV</sequence>
<feature type="domain" description="Replication protein A 70 kDa DNA-binding subunit B/D first OB fold" evidence="1">
    <location>
        <begin position="5"/>
        <end position="90"/>
    </location>
</feature>
<evidence type="ECO:0000259" key="1">
    <source>
        <dbReference type="Pfam" id="PF02721"/>
    </source>
</evidence>
<reference evidence="2 3" key="1">
    <citation type="journal article" date="2023" name="Plants (Basel)">
        <title>Bridging the Gap: Combining Genomics and Transcriptomics Approaches to Understand Stylosanthes scabra, an Orphan Legume from the Brazilian Caatinga.</title>
        <authorList>
            <person name="Ferreira-Neto J.R.C."/>
            <person name="da Silva M.D."/>
            <person name="Binneck E."/>
            <person name="de Melo N.F."/>
            <person name="da Silva R.H."/>
            <person name="de Melo A.L.T.M."/>
            <person name="Pandolfi V."/>
            <person name="Bustamante F.O."/>
            <person name="Brasileiro-Vidal A.C."/>
            <person name="Benko-Iseppon A.M."/>
        </authorList>
    </citation>
    <scope>NUCLEOTIDE SEQUENCE [LARGE SCALE GENOMIC DNA]</scope>
    <source>
        <tissue evidence="2">Leaves</tissue>
    </source>
</reference>
<accession>A0ABU6TEV6</accession>
<dbReference type="PANTHER" id="PTHR47165:SF4">
    <property type="entry name" value="OS03G0429900 PROTEIN"/>
    <property type="match status" value="1"/>
</dbReference>